<organism evidence="1 2">
    <name type="scientific">Paramuricea clavata</name>
    <name type="common">Red gorgonian</name>
    <name type="synonym">Violescent sea-whip</name>
    <dbReference type="NCBI Taxonomy" id="317549"/>
    <lineage>
        <taxon>Eukaryota</taxon>
        <taxon>Metazoa</taxon>
        <taxon>Cnidaria</taxon>
        <taxon>Anthozoa</taxon>
        <taxon>Octocorallia</taxon>
        <taxon>Malacalcyonacea</taxon>
        <taxon>Plexauridae</taxon>
        <taxon>Paramuricea</taxon>
    </lineage>
</organism>
<reference evidence="1" key="1">
    <citation type="submission" date="2020-04" db="EMBL/GenBank/DDBJ databases">
        <authorList>
            <person name="Alioto T."/>
            <person name="Alioto T."/>
            <person name="Gomez Garrido J."/>
        </authorList>
    </citation>
    <scope>NUCLEOTIDE SEQUENCE</scope>
    <source>
        <strain evidence="1">A484AB</strain>
    </source>
</reference>
<evidence type="ECO:0000313" key="1">
    <source>
        <dbReference type="EMBL" id="CAB4013047.1"/>
    </source>
</evidence>
<evidence type="ECO:0000313" key="2">
    <source>
        <dbReference type="Proteomes" id="UP001152795"/>
    </source>
</evidence>
<protein>
    <submittedName>
        <fullName evidence="1">Uncharacterized protein</fullName>
    </submittedName>
</protein>
<gene>
    <name evidence="1" type="ORF">PACLA_8A002641</name>
</gene>
<dbReference type="EMBL" id="CACRXK020007734">
    <property type="protein sequence ID" value="CAB4013047.1"/>
    <property type="molecule type" value="Genomic_DNA"/>
</dbReference>
<comment type="caution">
    <text evidence="1">The sequence shown here is derived from an EMBL/GenBank/DDBJ whole genome shotgun (WGS) entry which is preliminary data.</text>
</comment>
<sequence>MSLMSDQELEVKALAQYTMSCGIFCEHCHHTQRCVAPTNENFRERFCHLCRAGLAGTLQAYRAEKHMGLLDGTPDERSRFMSTGVVYNVNPKRYEYVDVKTARSYYFEHITPLSQPYNQWHVVQEVLTQMGMKYFKYLQYTLQLCEKTVGIVQFDERVNISKLKIAFNDVQCNISLLQHVHLPMVIPHLRIWLLCRHHDLPESMIQERGRFALGGRNRNLEDDMTPYEELIKTFLRSLPFTVCSHFKGGREICDYANALNRLPVDGI</sequence>
<name>A0A6S7I7F1_PARCT</name>
<keyword evidence="2" id="KW-1185">Reference proteome</keyword>
<accession>A0A6S7I7F1</accession>
<dbReference type="AlphaFoldDB" id="A0A6S7I7F1"/>
<dbReference type="Proteomes" id="UP001152795">
    <property type="component" value="Unassembled WGS sequence"/>
</dbReference>
<proteinExistence type="predicted"/>